<reference evidence="1" key="1">
    <citation type="submission" date="2022-02" db="EMBL/GenBank/DDBJ databases">
        <authorList>
            <person name="Henning P.M."/>
            <person name="McCubbin A.G."/>
            <person name="Shore J.S."/>
        </authorList>
    </citation>
    <scope>NUCLEOTIDE SEQUENCE</scope>
    <source>
        <strain evidence="1">F60SS</strain>
        <tissue evidence="1">Leaves</tissue>
    </source>
</reference>
<dbReference type="OrthoDB" id="1746862at2759"/>
<gene>
    <name evidence="1" type="ORF">Tsubulata_040379</name>
</gene>
<evidence type="ECO:0000313" key="2">
    <source>
        <dbReference type="Proteomes" id="UP001141552"/>
    </source>
</evidence>
<reference evidence="1" key="2">
    <citation type="journal article" date="2023" name="Plants (Basel)">
        <title>Annotation of the Turnera subulata (Passifloraceae) Draft Genome Reveals the S-Locus Evolved after the Divergence of Turneroideae from Passifloroideae in a Stepwise Manner.</title>
        <authorList>
            <person name="Henning P.M."/>
            <person name="Roalson E.H."/>
            <person name="Mir W."/>
            <person name="McCubbin A.G."/>
            <person name="Shore J.S."/>
        </authorList>
    </citation>
    <scope>NUCLEOTIDE SEQUENCE</scope>
    <source>
        <strain evidence="1">F60SS</strain>
    </source>
</reference>
<accession>A0A9Q0FD13</accession>
<dbReference type="EMBL" id="JAKUCV010005965">
    <property type="protein sequence ID" value="KAJ4829188.1"/>
    <property type="molecule type" value="Genomic_DNA"/>
</dbReference>
<comment type="caution">
    <text evidence="1">The sequence shown here is derived from an EMBL/GenBank/DDBJ whole genome shotgun (WGS) entry which is preliminary data.</text>
</comment>
<organism evidence="1 2">
    <name type="scientific">Turnera subulata</name>
    <dbReference type="NCBI Taxonomy" id="218843"/>
    <lineage>
        <taxon>Eukaryota</taxon>
        <taxon>Viridiplantae</taxon>
        <taxon>Streptophyta</taxon>
        <taxon>Embryophyta</taxon>
        <taxon>Tracheophyta</taxon>
        <taxon>Spermatophyta</taxon>
        <taxon>Magnoliopsida</taxon>
        <taxon>eudicotyledons</taxon>
        <taxon>Gunneridae</taxon>
        <taxon>Pentapetalae</taxon>
        <taxon>rosids</taxon>
        <taxon>fabids</taxon>
        <taxon>Malpighiales</taxon>
        <taxon>Passifloraceae</taxon>
        <taxon>Turnera</taxon>
    </lineage>
</organism>
<evidence type="ECO:0000313" key="1">
    <source>
        <dbReference type="EMBL" id="KAJ4829188.1"/>
    </source>
</evidence>
<keyword evidence="2" id="KW-1185">Reference proteome</keyword>
<dbReference type="Proteomes" id="UP001141552">
    <property type="component" value="Unassembled WGS sequence"/>
</dbReference>
<sequence length="96" mass="11337">MPRRLDDLFMQWVEFARRSSAKPSWMTIFYACIWSIWLVRNSKIFEGKVVDWERPFDVVLLWALAWIKVKQPNFPYSLGDLLVSAEGIRDWGGGKN</sequence>
<proteinExistence type="predicted"/>
<dbReference type="AlphaFoldDB" id="A0A9Q0FD13"/>
<protein>
    <submittedName>
        <fullName evidence="1">Uncharacterized protein</fullName>
    </submittedName>
</protein>
<name>A0A9Q0FD13_9ROSI</name>